<organism evidence="1 2">
    <name type="scientific">Patella caerulea</name>
    <name type="common">Rayed Mediterranean limpet</name>
    <dbReference type="NCBI Taxonomy" id="87958"/>
    <lineage>
        <taxon>Eukaryota</taxon>
        <taxon>Metazoa</taxon>
        <taxon>Spiralia</taxon>
        <taxon>Lophotrochozoa</taxon>
        <taxon>Mollusca</taxon>
        <taxon>Gastropoda</taxon>
        <taxon>Patellogastropoda</taxon>
        <taxon>Patelloidea</taxon>
        <taxon>Patellidae</taxon>
        <taxon>Patella</taxon>
    </lineage>
</organism>
<comment type="caution">
    <text evidence="1">The sequence shown here is derived from an EMBL/GenBank/DDBJ whole genome shotgun (WGS) entry which is preliminary data.</text>
</comment>
<sequence length="99" mass="11273">MDTILEFIDLGSLVEKFAENKVNPSDVLTLTDEEFGVLGVHRIWDRARLRSKCRKSVQENLCASPVVQRIRQMQSGRKRNKSAAVETNTKPDVLSLCWV</sequence>
<evidence type="ECO:0000313" key="2">
    <source>
        <dbReference type="Proteomes" id="UP001347796"/>
    </source>
</evidence>
<protein>
    <recommendedName>
        <fullName evidence="3">SAM domain-containing protein</fullName>
    </recommendedName>
</protein>
<evidence type="ECO:0000313" key="1">
    <source>
        <dbReference type="EMBL" id="KAK6195614.1"/>
    </source>
</evidence>
<dbReference type="Gene3D" id="1.10.150.50">
    <property type="entry name" value="Transcription Factor, Ets-1"/>
    <property type="match status" value="1"/>
</dbReference>
<name>A0AAN8QHN1_PATCE</name>
<dbReference type="InterPro" id="IPR013761">
    <property type="entry name" value="SAM/pointed_sf"/>
</dbReference>
<evidence type="ECO:0008006" key="3">
    <source>
        <dbReference type="Google" id="ProtNLM"/>
    </source>
</evidence>
<accession>A0AAN8QHN1</accession>
<reference evidence="1 2" key="1">
    <citation type="submission" date="2024-01" db="EMBL/GenBank/DDBJ databases">
        <title>The genome of the rayed Mediterranean limpet Patella caerulea (Linnaeus, 1758).</title>
        <authorList>
            <person name="Anh-Thu Weber A."/>
            <person name="Halstead-Nussloch G."/>
        </authorList>
    </citation>
    <scope>NUCLEOTIDE SEQUENCE [LARGE SCALE GENOMIC DNA]</scope>
    <source>
        <strain evidence="1">AATW-2023a</strain>
        <tissue evidence="1">Whole specimen</tissue>
    </source>
</reference>
<proteinExistence type="predicted"/>
<dbReference type="SUPFAM" id="SSF47769">
    <property type="entry name" value="SAM/Pointed domain"/>
    <property type="match status" value="1"/>
</dbReference>
<dbReference type="Proteomes" id="UP001347796">
    <property type="component" value="Unassembled WGS sequence"/>
</dbReference>
<gene>
    <name evidence="1" type="ORF">SNE40_001004</name>
</gene>
<keyword evidence="2" id="KW-1185">Reference proteome</keyword>
<dbReference type="AlphaFoldDB" id="A0AAN8QHN1"/>
<dbReference type="EMBL" id="JAZGQO010000001">
    <property type="protein sequence ID" value="KAK6195614.1"/>
    <property type="molecule type" value="Genomic_DNA"/>
</dbReference>